<dbReference type="RefSeq" id="WP_206559624.1">
    <property type="nucleotide sequence ID" value="NZ_JAFKCZ010000004.1"/>
</dbReference>
<dbReference type="InterPro" id="IPR003673">
    <property type="entry name" value="CoA-Trfase_fam_III"/>
</dbReference>
<name>A0A939DDN2_9GAMM</name>
<dbReference type="AlphaFoldDB" id="A0A939DDN2"/>
<keyword evidence="1 2" id="KW-0808">Transferase</keyword>
<comment type="caution">
    <text evidence="2">The sequence shown here is derived from an EMBL/GenBank/DDBJ whole genome shotgun (WGS) entry which is preliminary data.</text>
</comment>
<dbReference type="Gene3D" id="3.30.1540.10">
    <property type="entry name" value="formyl-coa transferase, domain 3"/>
    <property type="match status" value="1"/>
</dbReference>
<dbReference type="Proteomes" id="UP000664303">
    <property type="component" value="Unassembled WGS sequence"/>
</dbReference>
<dbReference type="PANTHER" id="PTHR48207:SF3">
    <property type="entry name" value="SUCCINATE--HYDROXYMETHYLGLUTARATE COA-TRANSFERASE"/>
    <property type="match status" value="1"/>
</dbReference>
<evidence type="ECO:0000256" key="1">
    <source>
        <dbReference type="ARBA" id="ARBA00022679"/>
    </source>
</evidence>
<sequence>MVLKGIRVLDFGRYISGPLCGCMLADLGAEVIRVEKVSGSEDRYLIPVDDNGDGAIFLHLNRNKLGMTLNPMKPDARNVMARLVASADIIIANLPQESLLQMGLDYDTLRSYKPDIILVSSSAFGSKGPYANRTGFDGVGQSMCGNAYLSGDPDKPSKSFATWVDYSTALFAFSGTMAALMHKGITGEGQVVETSLLRSALMVFHHNNMEQYLTKVNRTATQNRSPIAGPGDIFETRDGHIILNVIGQPLFERWARMIGEEHWISDPRFSTDENRGNNAEILSERTQAWVGQYTTEQVLALLAEARIPAGPVLSPEQVFQNPHIQQSGMMEMVDYPPAGREVPMMPLPISFSGLDTPIRMPPPQLGEHTGTIMRGLGFNQDEIADLRSKRVI</sequence>
<accession>A0A939DDN2</accession>
<organism evidence="2 3">
    <name type="scientific">Parahaliea mediterranea</name>
    <dbReference type="NCBI Taxonomy" id="651086"/>
    <lineage>
        <taxon>Bacteria</taxon>
        <taxon>Pseudomonadati</taxon>
        <taxon>Pseudomonadota</taxon>
        <taxon>Gammaproteobacteria</taxon>
        <taxon>Cellvibrionales</taxon>
        <taxon>Halieaceae</taxon>
        <taxon>Parahaliea</taxon>
    </lineage>
</organism>
<dbReference type="InterPro" id="IPR044855">
    <property type="entry name" value="CoA-Trfase_III_dom3_sf"/>
</dbReference>
<evidence type="ECO:0000313" key="3">
    <source>
        <dbReference type="Proteomes" id="UP000664303"/>
    </source>
</evidence>
<protein>
    <submittedName>
        <fullName evidence="2">CoA transferase</fullName>
    </submittedName>
</protein>
<dbReference type="GO" id="GO:0008410">
    <property type="term" value="F:CoA-transferase activity"/>
    <property type="evidence" value="ECO:0007669"/>
    <property type="project" value="TreeGrafter"/>
</dbReference>
<dbReference type="EMBL" id="JAFKCZ010000004">
    <property type="protein sequence ID" value="MBN7796180.1"/>
    <property type="molecule type" value="Genomic_DNA"/>
</dbReference>
<keyword evidence="3" id="KW-1185">Reference proteome</keyword>
<dbReference type="InterPro" id="IPR023606">
    <property type="entry name" value="CoA-Trfase_III_dom_1_sf"/>
</dbReference>
<proteinExistence type="predicted"/>
<reference evidence="2" key="1">
    <citation type="submission" date="2021-02" db="EMBL/GenBank/DDBJ databases">
        <title>PHA producing bacteria isolated from coastal sediment in Guangdong, Shenzhen.</title>
        <authorList>
            <person name="Zheng W."/>
            <person name="Yu S."/>
            <person name="Huang Y."/>
        </authorList>
    </citation>
    <scope>NUCLEOTIDE SEQUENCE</scope>
    <source>
        <strain evidence="2">TN14-10</strain>
    </source>
</reference>
<dbReference type="PANTHER" id="PTHR48207">
    <property type="entry name" value="SUCCINATE--HYDROXYMETHYLGLUTARATE COA-TRANSFERASE"/>
    <property type="match status" value="1"/>
</dbReference>
<dbReference type="Gene3D" id="3.40.50.10540">
    <property type="entry name" value="Crotonobetainyl-coa:carnitine coa-transferase, domain 1"/>
    <property type="match status" value="1"/>
</dbReference>
<dbReference type="SUPFAM" id="SSF89796">
    <property type="entry name" value="CoA-transferase family III (CaiB/BaiF)"/>
    <property type="match status" value="1"/>
</dbReference>
<gene>
    <name evidence="2" type="ORF">JYP50_06250</name>
</gene>
<dbReference type="InterPro" id="IPR050483">
    <property type="entry name" value="CoA-transferase_III_domain"/>
</dbReference>
<evidence type="ECO:0000313" key="2">
    <source>
        <dbReference type="EMBL" id="MBN7796180.1"/>
    </source>
</evidence>
<dbReference type="Pfam" id="PF02515">
    <property type="entry name" value="CoA_transf_3"/>
    <property type="match status" value="1"/>
</dbReference>